<dbReference type="GO" id="GO:0003676">
    <property type="term" value="F:nucleic acid binding"/>
    <property type="evidence" value="ECO:0007669"/>
    <property type="project" value="InterPro"/>
</dbReference>
<evidence type="ECO:0000259" key="3">
    <source>
        <dbReference type="PROSITE" id="PS50158"/>
    </source>
</evidence>
<dbReference type="InterPro" id="IPR001878">
    <property type="entry name" value="Znf_CCHC"/>
</dbReference>
<dbReference type="GO" id="GO:0008270">
    <property type="term" value="F:zinc ion binding"/>
    <property type="evidence" value="ECO:0007669"/>
    <property type="project" value="UniProtKB-KW"/>
</dbReference>
<protein>
    <recommendedName>
        <fullName evidence="3">CCHC-type domain-containing protein</fullName>
    </recommendedName>
</protein>
<keyword evidence="1" id="KW-0862">Zinc</keyword>
<keyword evidence="1" id="KW-0863">Zinc-finger</keyword>
<dbReference type="AlphaFoldDB" id="A0AA39C308"/>
<feature type="domain" description="CCHC-type" evidence="3">
    <location>
        <begin position="66"/>
        <end position="80"/>
    </location>
</feature>
<evidence type="ECO:0000256" key="1">
    <source>
        <dbReference type="PROSITE-ProRule" id="PRU00047"/>
    </source>
</evidence>
<dbReference type="InterPro" id="IPR036875">
    <property type="entry name" value="Znf_CCHC_sf"/>
</dbReference>
<evidence type="ECO:0000256" key="2">
    <source>
        <dbReference type="SAM" id="MobiDB-lite"/>
    </source>
</evidence>
<evidence type="ECO:0000313" key="4">
    <source>
        <dbReference type="EMBL" id="KAK0156679.1"/>
    </source>
</evidence>
<reference evidence="4" key="2">
    <citation type="submission" date="2023-03" db="EMBL/GenBank/DDBJ databases">
        <authorList>
            <person name="Inwood S.N."/>
            <person name="Skelly J.G."/>
            <person name="Guhlin J."/>
            <person name="Harrop T.W.R."/>
            <person name="Goldson S.G."/>
            <person name="Dearden P.K."/>
        </authorList>
    </citation>
    <scope>NUCLEOTIDE SEQUENCE</scope>
    <source>
        <strain evidence="4">Lincoln</strain>
        <tissue evidence="4">Whole body</tissue>
    </source>
</reference>
<dbReference type="SMART" id="SM00343">
    <property type="entry name" value="ZnF_C2HC"/>
    <property type="match status" value="1"/>
</dbReference>
<dbReference type="Gene3D" id="4.10.60.10">
    <property type="entry name" value="Zinc finger, CCHC-type"/>
    <property type="match status" value="1"/>
</dbReference>
<keyword evidence="5" id="KW-1185">Reference proteome</keyword>
<accession>A0AA39C308</accession>
<reference evidence="4" key="1">
    <citation type="journal article" date="2023" name="bioRxiv">
        <title>Scaffold-level genome assemblies of two parasitoid biocontrol wasps reveal the parthenogenesis mechanism and an associated novel virus.</title>
        <authorList>
            <person name="Inwood S."/>
            <person name="Skelly J."/>
            <person name="Guhlin J."/>
            <person name="Harrop T."/>
            <person name="Goldson S."/>
            <person name="Dearden P."/>
        </authorList>
    </citation>
    <scope>NUCLEOTIDE SEQUENCE</scope>
    <source>
        <strain evidence="4">Lincoln</strain>
        <tissue evidence="4">Whole body</tissue>
    </source>
</reference>
<feature type="compositionally biased region" description="Low complexity" evidence="2">
    <location>
        <begin position="10"/>
        <end position="21"/>
    </location>
</feature>
<proteinExistence type="predicted"/>
<organism evidence="4 5">
    <name type="scientific">Microctonus hyperodae</name>
    <name type="common">Parasitoid wasp</name>
    <dbReference type="NCBI Taxonomy" id="165561"/>
    <lineage>
        <taxon>Eukaryota</taxon>
        <taxon>Metazoa</taxon>
        <taxon>Ecdysozoa</taxon>
        <taxon>Arthropoda</taxon>
        <taxon>Hexapoda</taxon>
        <taxon>Insecta</taxon>
        <taxon>Pterygota</taxon>
        <taxon>Neoptera</taxon>
        <taxon>Endopterygota</taxon>
        <taxon>Hymenoptera</taxon>
        <taxon>Apocrita</taxon>
        <taxon>Ichneumonoidea</taxon>
        <taxon>Braconidae</taxon>
        <taxon>Euphorinae</taxon>
        <taxon>Microctonus</taxon>
    </lineage>
</organism>
<dbReference type="Proteomes" id="UP001168972">
    <property type="component" value="Unassembled WGS sequence"/>
</dbReference>
<name>A0AA39C308_MICHY</name>
<evidence type="ECO:0000313" key="5">
    <source>
        <dbReference type="Proteomes" id="UP001168972"/>
    </source>
</evidence>
<sequence length="249" mass="27326">NNSRKAWGLNATETNNEANATDTVMEKPPSITEKSSGKKAKQAKTLSTQTEITPVTINPPVNPSVCYNCGQTGHFSRACPIPRKPRVPNVTAENNSGYNNNYGTDMATQSYNYNNYNPGYDNNGQNYSQNFNNPGYNDNNQNHNQNHGYNNYGNRGKLAAGTVNAAPDPQVINIEIENKEAVAAEVKIDSREIGVNTDEIKMVDKEINYIGAAFDEISTVNSESITTTQLLKMLGTDQGENRKFAYATV</sequence>
<dbReference type="EMBL" id="JAQQBR010003584">
    <property type="protein sequence ID" value="KAK0156679.1"/>
    <property type="molecule type" value="Genomic_DNA"/>
</dbReference>
<feature type="non-terminal residue" evidence="4">
    <location>
        <position position="1"/>
    </location>
</feature>
<gene>
    <name evidence="4" type="ORF">PV327_011723</name>
</gene>
<dbReference type="Pfam" id="PF00098">
    <property type="entry name" value="zf-CCHC"/>
    <property type="match status" value="1"/>
</dbReference>
<comment type="caution">
    <text evidence="4">The sequence shown here is derived from an EMBL/GenBank/DDBJ whole genome shotgun (WGS) entry which is preliminary data.</text>
</comment>
<keyword evidence="1" id="KW-0479">Metal-binding</keyword>
<feature type="non-terminal residue" evidence="4">
    <location>
        <position position="249"/>
    </location>
</feature>
<dbReference type="SUPFAM" id="SSF57756">
    <property type="entry name" value="Retrovirus zinc finger-like domains"/>
    <property type="match status" value="1"/>
</dbReference>
<dbReference type="PROSITE" id="PS50158">
    <property type="entry name" value="ZF_CCHC"/>
    <property type="match status" value="1"/>
</dbReference>
<feature type="region of interest" description="Disordered" evidence="2">
    <location>
        <begin position="1"/>
        <end position="47"/>
    </location>
</feature>